<comment type="similarity">
    <text evidence="1 5">Belongs to the FliD family.</text>
</comment>
<keyword evidence="4 5" id="KW-0975">Bacterial flagellum</keyword>
<evidence type="ECO:0000259" key="8">
    <source>
        <dbReference type="Pfam" id="PF07195"/>
    </source>
</evidence>
<feature type="domain" description="Flagellar hook-associated protein 2 C-terminal" evidence="8">
    <location>
        <begin position="238"/>
        <end position="457"/>
    </location>
</feature>
<organism evidence="9 10">
    <name type="scientific">Natronogracilivirga saccharolytica</name>
    <dbReference type="NCBI Taxonomy" id="2812953"/>
    <lineage>
        <taxon>Bacteria</taxon>
        <taxon>Pseudomonadati</taxon>
        <taxon>Balneolota</taxon>
        <taxon>Balneolia</taxon>
        <taxon>Balneolales</taxon>
        <taxon>Cyclonatronaceae</taxon>
        <taxon>Natronogracilivirga</taxon>
    </lineage>
</organism>
<evidence type="ECO:0000256" key="1">
    <source>
        <dbReference type="ARBA" id="ARBA00009764"/>
    </source>
</evidence>
<evidence type="ECO:0000256" key="2">
    <source>
        <dbReference type="ARBA" id="ARBA00011255"/>
    </source>
</evidence>
<dbReference type="InterPro" id="IPR040026">
    <property type="entry name" value="FliD"/>
</dbReference>
<name>A0A8J7UUX3_9BACT</name>
<evidence type="ECO:0000313" key="9">
    <source>
        <dbReference type="EMBL" id="MBP3191972.1"/>
    </source>
</evidence>
<keyword evidence="5" id="KW-0964">Secreted</keyword>
<reference evidence="9" key="1">
    <citation type="submission" date="2021-02" db="EMBL/GenBank/DDBJ databases">
        <title>Natronogracilivirga saccharolytica gen. nov. sp. nov. a new anaerobic, haloalkiliphilic carbohydrate-fermenting bacterium from soda lake and proposing of Cyclonatronumiaceae fam. nov. in the phylum Balneolaeota.</title>
        <authorList>
            <person name="Zhilina T.N."/>
            <person name="Sorokin D.Y."/>
            <person name="Zavarzina D.G."/>
            <person name="Toshchakov S.V."/>
            <person name="Kublanov I.V."/>
        </authorList>
    </citation>
    <scope>NUCLEOTIDE SEQUENCE</scope>
    <source>
        <strain evidence="9">Z-1702</strain>
    </source>
</reference>
<protein>
    <recommendedName>
        <fullName evidence="5">Flagellar hook-associated protein 2</fullName>
        <shortName evidence="5">HAP2</shortName>
    </recommendedName>
    <alternativeName>
        <fullName evidence="5">Flagellar cap protein</fullName>
    </alternativeName>
</protein>
<keyword evidence="9" id="KW-0969">Cilium</keyword>
<feature type="coiled-coil region" evidence="5">
    <location>
        <begin position="423"/>
        <end position="457"/>
    </location>
</feature>
<keyword evidence="9" id="KW-0282">Flagellum</keyword>
<dbReference type="InterPro" id="IPR003481">
    <property type="entry name" value="FliD_N"/>
</dbReference>
<dbReference type="Pfam" id="PF07195">
    <property type="entry name" value="FliD_C"/>
    <property type="match status" value="1"/>
</dbReference>
<dbReference type="InterPro" id="IPR010809">
    <property type="entry name" value="FliD_C"/>
</dbReference>
<evidence type="ECO:0000259" key="7">
    <source>
        <dbReference type="Pfam" id="PF02465"/>
    </source>
</evidence>
<evidence type="ECO:0000313" key="10">
    <source>
        <dbReference type="Proteomes" id="UP000673975"/>
    </source>
</evidence>
<dbReference type="AlphaFoldDB" id="A0A8J7UUX3"/>
<feature type="domain" description="Flagellar hook-associated protein 2 N-terminal" evidence="7">
    <location>
        <begin position="14"/>
        <end position="108"/>
    </location>
</feature>
<sequence length="475" mass="53035">MSSVGNIFQQNNPYEKYVQQLVQLESQTKMKLQAEQSDHRERKDALGDVSSKLSTFNSKLTELQDPDNQSFSPLKTSSSNEGVVNVHSADGIERPSTYNIDIDRLATRDTALSSVMQGDGFDLAAEGDGEITLTIGDKTETLAVAAQREDEDGNMVDKTNREILESFADQVSVHFGEEAQANVFSVNNEEVQFSIQSLMTGNENRLEFSDAGGALAAVADGTAAMDGMTHLVPQDELDARFTIDGVTFERSENVVDDAITGLTFELMRPSEQAEQMTVQRDTDKARSNVDGFISAFNDMNKTIRDKTFVDAEGDKRGELQNMRSIRNLTLNLRQTGLLPMDGAEEGQLSRLSEMGIGFDNDGTMRVEDSALLNEMLETRPGEVTEFFTSEESPIAQMKEQTEAYTRARTGIIASMKDGIDQQISRLDDRIAAQERYLEQYEERQRDEFNRLQQIITEGQDQFNQVMGFQQQLGMF</sequence>
<comment type="caution">
    <text evidence="9">The sequence shown here is derived from an EMBL/GenBank/DDBJ whole genome shotgun (WGS) entry which is preliminary data.</text>
</comment>
<dbReference type="Pfam" id="PF02465">
    <property type="entry name" value="FliD_N"/>
    <property type="match status" value="1"/>
</dbReference>
<dbReference type="GO" id="GO:0007155">
    <property type="term" value="P:cell adhesion"/>
    <property type="evidence" value="ECO:0007669"/>
    <property type="project" value="InterPro"/>
</dbReference>
<comment type="subcellular location">
    <subcellularLocation>
        <location evidence="5">Secreted</location>
    </subcellularLocation>
    <subcellularLocation>
        <location evidence="5">Bacterial flagellum</location>
    </subcellularLocation>
</comment>
<keyword evidence="9" id="KW-0966">Cell projection</keyword>
<evidence type="ECO:0000256" key="6">
    <source>
        <dbReference type="SAM" id="MobiDB-lite"/>
    </source>
</evidence>
<dbReference type="GO" id="GO:0009424">
    <property type="term" value="C:bacterial-type flagellum hook"/>
    <property type="evidence" value="ECO:0007669"/>
    <property type="project" value="UniProtKB-UniRule"/>
</dbReference>
<dbReference type="Proteomes" id="UP000673975">
    <property type="component" value="Unassembled WGS sequence"/>
</dbReference>
<keyword evidence="10" id="KW-1185">Reference proteome</keyword>
<keyword evidence="3 5" id="KW-0175">Coiled coil</keyword>
<dbReference type="PANTHER" id="PTHR30288">
    <property type="entry name" value="FLAGELLAR CAP/ASSEMBLY PROTEIN FLID"/>
    <property type="match status" value="1"/>
</dbReference>
<dbReference type="GO" id="GO:0009421">
    <property type="term" value="C:bacterial-type flagellum filament cap"/>
    <property type="evidence" value="ECO:0007669"/>
    <property type="project" value="InterPro"/>
</dbReference>
<dbReference type="GO" id="GO:0005576">
    <property type="term" value="C:extracellular region"/>
    <property type="evidence" value="ECO:0007669"/>
    <property type="project" value="UniProtKB-SubCell"/>
</dbReference>
<dbReference type="RefSeq" id="WP_210510872.1">
    <property type="nucleotide sequence ID" value="NZ_JAFIDN010000003.1"/>
</dbReference>
<comment type="subunit">
    <text evidence="2 5">Homopentamer.</text>
</comment>
<evidence type="ECO:0000256" key="5">
    <source>
        <dbReference type="RuleBase" id="RU362066"/>
    </source>
</evidence>
<proteinExistence type="inferred from homology"/>
<dbReference type="GO" id="GO:0071973">
    <property type="term" value="P:bacterial-type flagellum-dependent cell motility"/>
    <property type="evidence" value="ECO:0007669"/>
    <property type="project" value="TreeGrafter"/>
</dbReference>
<gene>
    <name evidence="9" type="primary">fliD</name>
    <name evidence="9" type="ORF">NATSA_04760</name>
</gene>
<dbReference type="EMBL" id="JAFIDN010000003">
    <property type="protein sequence ID" value="MBP3191972.1"/>
    <property type="molecule type" value="Genomic_DNA"/>
</dbReference>
<comment type="function">
    <text evidence="5">Required for morphogenesis and for the elongation of the flagellar filament by facilitating polymerization of the flagellin monomers at the tip of growing filament. Forms a capping structure, which prevents flagellin subunits (transported through the central channel of the flagellum) from leaking out without polymerization at the distal end.</text>
</comment>
<dbReference type="PANTHER" id="PTHR30288:SF0">
    <property type="entry name" value="FLAGELLAR HOOK-ASSOCIATED PROTEIN 2"/>
    <property type="match status" value="1"/>
</dbReference>
<evidence type="ECO:0000256" key="3">
    <source>
        <dbReference type="ARBA" id="ARBA00023054"/>
    </source>
</evidence>
<feature type="region of interest" description="Disordered" evidence="6">
    <location>
        <begin position="59"/>
        <end position="82"/>
    </location>
</feature>
<accession>A0A8J7UUX3</accession>
<evidence type="ECO:0000256" key="4">
    <source>
        <dbReference type="ARBA" id="ARBA00023143"/>
    </source>
</evidence>